<dbReference type="InterPro" id="IPR036157">
    <property type="entry name" value="dUTPase-like_sf"/>
</dbReference>
<proteinExistence type="inferred from homology"/>
<feature type="binding site" evidence="7">
    <location>
        <begin position="81"/>
        <end position="83"/>
    </location>
    <ligand>
        <name>substrate</name>
    </ligand>
</feature>
<keyword evidence="5 7" id="KW-0546">Nucleotide metabolism</keyword>
<dbReference type="Pfam" id="PF00692">
    <property type="entry name" value="dUTPase"/>
    <property type="match status" value="1"/>
</dbReference>
<name>A0A5A8F1U0_9BACT</name>
<dbReference type="PANTHER" id="PTHR11241:SF0">
    <property type="entry name" value="DEOXYURIDINE 5'-TRIPHOSPHATE NUCLEOTIDOHYDROLASE"/>
    <property type="match status" value="1"/>
</dbReference>
<dbReference type="AlphaFoldDB" id="A0A5A8F1U0"/>
<dbReference type="EC" id="3.6.1.23" evidence="7"/>
<evidence type="ECO:0000256" key="2">
    <source>
        <dbReference type="ARBA" id="ARBA00022723"/>
    </source>
</evidence>
<dbReference type="Proteomes" id="UP000322876">
    <property type="component" value="Unassembled WGS sequence"/>
</dbReference>
<dbReference type="OrthoDB" id="9809956at2"/>
<evidence type="ECO:0000256" key="1">
    <source>
        <dbReference type="ARBA" id="ARBA00006581"/>
    </source>
</evidence>
<protein>
    <recommendedName>
        <fullName evidence="7">Deoxyuridine 5'-triphosphate nucleotidohydrolase</fullName>
        <shortName evidence="7">dUTPase</shortName>
        <ecNumber evidence="7">3.6.1.23</ecNumber>
    </recommendedName>
    <alternativeName>
        <fullName evidence="7">dUTP pyrophosphatase</fullName>
    </alternativeName>
</protein>
<dbReference type="RefSeq" id="WP_149266391.1">
    <property type="nucleotide sequence ID" value="NZ_VFJB01000005.1"/>
</dbReference>
<sequence length="145" mass="15864">MKKLKIKLKCLEKDLVPEYKSSGSSGMDLRSRVDVVIPSGKFKLIPTGVYVELPDGYEAQVRPRSGLALKHGITVLNTPGTIDSDYRGEIKVILVNFGNDDFQVKRGDRIAQLVVAEVIRAEVEIVDEITETERGDGGFGSTGVD</sequence>
<evidence type="ECO:0000259" key="8">
    <source>
        <dbReference type="Pfam" id="PF00692"/>
    </source>
</evidence>
<evidence type="ECO:0000256" key="6">
    <source>
        <dbReference type="ARBA" id="ARBA00047686"/>
    </source>
</evidence>
<dbReference type="UniPathway" id="UPA00610">
    <property type="reaction ID" value="UER00666"/>
</dbReference>
<reference evidence="9 10" key="1">
    <citation type="submission" date="2019-06" db="EMBL/GenBank/DDBJ databases">
        <title>Genomic insights into carbon and energy metabolism of Deferribacter autotrophicus revealed new metabolic traits in the phylum Deferribacteres.</title>
        <authorList>
            <person name="Slobodkin A.I."/>
            <person name="Slobodkina G.B."/>
            <person name="Allioux M."/>
            <person name="Alain K."/>
            <person name="Jebbar M."/>
            <person name="Shadrin V."/>
            <person name="Kublanov I.V."/>
            <person name="Toshchakov S.V."/>
            <person name="Bonch-Osmolovskaya E.A."/>
        </authorList>
    </citation>
    <scope>NUCLEOTIDE SEQUENCE [LARGE SCALE GENOMIC DNA]</scope>
    <source>
        <strain evidence="9 10">SL50</strain>
    </source>
</reference>
<dbReference type="NCBIfam" id="TIGR00576">
    <property type="entry name" value="dut"/>
    <property type="match status" value="1"/>
</dbReference>
<dbReference type="InterPro" id="IPR029054">
    <property type="entry name" value="dUTPase-like"/>
</dbReference>
<dbReference type="Gene3D" id="2.70.40.10">
    <property type="match status" value="1"/>
</dbReference>
<comment type="catalytic activity">
    <reaction evidence="6 7">
        <text>dUTP + H2O = dUMP + diphosphate + H(+)</text>
        <dbReference type="Rhea" id="RHEA:10248"/>
        <dbReference type="ChEBI" id="CHEBI:15377"/>
        <dbReference type="ChEBI" id="CHEBI:15378"/>
        <dbReference type="ChEBI" id="CHEBI:33019"/>
        <dbReference type="ChEBI" id="CHEBI:61555"/>
        <dbReference type="ChEBI" id="CHEBI:246422"/>
        <dbReference type="EC" id="3.6.1.23"/>
    </reaction>
</comment>
<organism evidence="9 10">
    <name type="scientific">Deferribacter autotrophicus</name>
    <dbReference type="NCBI Taxonomy" id="500465"/>
    <lineage>
        <taxon>Bacteria</taxon>
        <taxon>Pseudomonadati</taxon>
        <taxon>Deferribacterota</taxon>
        <taxon>Deferribacteres</taxon>
        <taxon>Deferribacterales</taxon>
        <taxon>Deferribacteraceae</taxon>
        <taxon>Deferribacter</taxon>
    </lineage>
</organism>
<comment type="function">
    <text evidence="7">This enzyme is involved in nucleotide metabolism: it produces dUMP, the immediate precursor of thymidine nucleotides and it decreases the intracellular concentration of dUTP so that uracil cannot be incorporated into DNA.</text>
</comment>
<dbReference type="InterPro" id="IPR008181">
    <property type="entry name" value="dUTPase"/>
</dbReference>
<dbReference type="GO" id="GO:0004170">
    <property type="term" value="F:dUTP diphosphatase activity"/>
    <property type="evidence" value="ECO:0007669"/>
    <property type="project" value="UniProtKB-UniRule"/>
</dbReference>
<keyword evidence="4 7" id="KW-0460">Magnesium</keyword>
<evidence type="ECO:0000256" key="3">
    <source>
        <dbReference type="ARBA" id="ARBA00022801"/>
    </source>
</evidence>
<comment type="similarity">
    <text evidence="1 7">Belongs to the dUTPase family.</text>
</comment>
<dbReference type="InterPro" id="IPR033704">
    <property type="entry name" value="dUTPase_trimeric"/>
</dbReference>
<dbReference type="GO" id="GO:0000287">
    <property type="term" value="F:magnesium ion binding"/>
    <property type="evidence" value="ECO:0007669"/>
    <property type="project" value="UniProtKB-UniRule"/>
</dbReference>
<gene>
    <name evidence="7" type="primary">dut</name>
    <name evidence="9" type="ORF">FHQ18_06645</name>
</gene>
<accession>A0A5A8F1U0</accession>
<dbReference type="EMBL" id="VFJB01000005">
    <property type="protein sequence ID" value="KAA0258070.1"/>
    <property type="molecule type" value="Genomic_DNA"/>
</dbReference>
<dbReference type="HAMAP" id="MF_00116">
    <property type="entry name" value="dUTPase_bact"/>
    <property type="match status" value="1"/>
</dbReference>
<dbReference type="SUPFAM" id="SSF51283">
    <property type="entry name" value="dUTPase-like"/>
    <property type="match status" value="1"/>
</dbReference>
<comment type="cofactor">
    <cofactor evidence="7">
        <name>Mg(2+)</name>
        <dbReference type="ChEBI" id="CHEBI:18420"/>
    </cofactor>
</comment>
<keyword evidence="3 7" id="KW-0378">Hydrolase</keyword>
<evidence type="ECO:0000313" key="10">
    <source>
        <dbReference type="Proteomes" id="UP000322876"/>
    </source>
</evidence>
<keyword evidence="10" id="KW-1185">Reference proteome</keyword>
<dbReference type="GO" id="GO:0006226">
    <property type="term" value="P:dUMP biosynthetic process"/>
    <property type="evidence" value="ECO:0007669"/>
    <property type="project" value="UniProtKB-UniRule"/>
</dbReference>
<evidence type="ECO:0000313" key="9">
    <source>
        <dbReference type="EMBL" id="KAA0258070.1"/>
    </source>
</evidence>
<evidence type="ECO:0000256" key="4">
    <source>
        <dbReference type="ARBA" id="ARBA00022842"/>
    </source>
</evidence>
<dbReference type="GO" id="GO:0046081">
    <property type="term" value="P:dUTP catabolic process"/>
    <property type="evidence" value="ECO:0007669"/>
    <property type="project" value="InterPro"/>
</dbReference>
<comment type="pathway">
    <text evidence="7">Pyrimidine metabolism; dUMP biosynthesis; dUMP from dCTP (dUTP route): step 2/2.</text>
</comment>
<dbReference type="FunFam" id="2.70.40.10:FF:000002">
    <property type="entry name" value="dUTP diphosphatase"/>
    <property type="match status" value="1"/>
</dbReference>
<dbReference type="CDD" id="cd07557">
    <property type="entry name" value="trimeric_dUTPase"/>
    <property type="match status" value="1"/>
</dbReference>
<keyword evidence="2 7" id="KW-0479">Metal-binding</keyword>
<evidence type="ECO:0000256" key="7">
    <source>
        <dbReference type="HAMAP-Rule" id="MF_00116"/>
    </source>
</evidence>
<dbReference type="PANTHER" id="PTHR11241">
    <property type="entry name" value="DEOXYURIDINE 5'-TRIPHOSPHATE NUCLEOTIDOHYDROLASE"/>
    <property type="match status" value="1"/>
</dbReference>
<feature type="binding site" evidence="7">
    <location>
        <position position="77"/>
    </location>
    <ligand>
        <name>substrate</name>
    </ligand>
</feature>
<evidence type="ECO:0000256" key="5">
    <source>
        <dbReference type="ARBA" id="ARBA00023080"/>
    </source>
</evidence>
<comment type="caution">
    <text evidence="9">The sequence shown here is derived from an EMBL/GenBank/DDBJ whole genome shotgun (WGS) entry which is preliminary data.</text>
</comment>
<feature type="binding site" evidence="7">
    <location>
        <begin position="64"/>
        <end position="66"/>
    </location>
    <ligand>
        <name>substrate</name>
    </ligand>
</feature>
<comment type="caution">
    <text evidence="7">Lacks conserved residue(s) required for the propagation of feature annotation.</text>
</comment>
<feature type="domain" description="dUTPase-like" evidence="8">
    <location>
        <begin position="16"/>
        <end position="143"/>
    </location>
</feature>
<dbReference type="NCBIfam" id="NF001862">
    <property type="entry name" value="PRK00601.1"/>
    <property type="match status" value="1"/>
</dbReference>